<dbReference type="InterPro" id="IPR042251">
    <property type="entry name" value="EutC_C"/>
</dbReference>
<keyword evidence="4 5" id="KW-1283">Bacterial microcompartment</keyword>
<organism evidence="6 7">
    <name type="scientific">Flagellimonas yonaguniensis</name>
    <dbReference type="NCBI Taxonomy" id="3031325"/>
    <lineage>
        <taxon>Bacteria</taxon>
        <taxon>Pseudomonadati</taxon>
        <taxon>Bacteroidota</taxon>
        <taxon>Flavobacteriia</taxon>
        <taxon>Flavobacteriales</taxon>
        <taxon>Flavobacteriaceae</taxon>
        <taxon>Flagellimonas</taxon>
    </lineage>
</organism>
<feature type="binding site" evidence="5">
    <location>
        <position position="177"/>
    </location>
    <ligand>
        <name>adenosylcob(III)alamin</name>
        <dbReference type="ChEBI" id="CHEBI:18408"/>
    </ligand>
</feature>
<dbReference type="Proteomes" id="UP001221366">
    <property type="component" value="Unassembled WGS sequence"/>
</dbReference>
<dbReference type="RefSeq" id="WP_275614371.1">
    <property type="nucleotide sequence ID" value="NZ_JARFVB010000001.1"/>
</dbReference>
<comment type="subcellular location">
    <subcellularLocation>
        <location evidence="5">Bacterial microcompartment</location>
    </subcellularLocation>
</comment>
<comment type="caution">
    <text evidence="6">The sequence shown here is derived from an EMBL/GenBank/DDBJ whole genome shotgun (WGS) entry which is preliminary data.</text>
</comment>
<dbReference type="NCBIfam" id="NF003971">
    <property type="entry name" value="PRK05465.1"/>
    <property type="match status" value="1"/>
</dbReference>
<evidence type="ECO:0000313" key="6">
    <source>
        <dbReference type="EMBL" id="MDF0715108.1"/>
    </source>
</evidence>
<comment type="pathway">
    <text evidence="5">Amine and polyamine degradation; ethanolamine degradation.</text>
</comment>
<comment type="catalytic activity">
    <reaction evidence="5">
        <text>ethanolamine = acetaldehyde + NH4(+)</text>
        <dbReference type="Rhea" id="RHEA:15313"/>
        <dbReference type="ChEBI" id="CHEBI:15343"/>
        <dbReference type="ChEBI" id="CHEBI:28938"/>
        <dbReference type="ChEBI" id="CHEBI:57603"/>
        <dbReference type="EC" id="4.3.1.7"/>
    </reaction>
</comment>
<dbReference type="EMBL" id="JARFVB010000001">
    <property type="protein sequence ID" value="MDF0715108.1"/>
    <property type="molecule type" value="Genomic_DNA"/>
</dbReference>
<keyword evidence="2 5" id="KW-0456">Lyase</keyword>
<dbReference type="InterPro" id="IPR042255">
    <property type="entry name" value="EutC_N"/>
</dbReference>
<name>A0ABT5XVL4_9FLAO</name>
<dbReference type="PANTHER" id="PTHR39330:SF1">
    <property type="entry name" value="ETHANOLAMINE AMMONIA-LYASE SMALL SUBUNIT"/>
    <property type="match status" value="1"/>
</dbReference>
<evidence type="ECO:0000256" key="2">
    <source>
        <dbReference type="ARBA" id="ARBA00023239"/>
    </source>
</evidence>
<evidence type="ECO:0000256" key="1">
    <source>
        <dbReference type="ARBA" id="ARBA00022628"/>
    </source>
</evidence>
<evidence type="ECO:0000256" key="4">
    <source>
        <dbReference type="ARBA" id="ARBA00024446"/>
    </source>
</evidence>
<keyword evidence="1 5" id="KW-0846">Cobalamin</keyword>
<dbReference type="InterPro" id="IPR009246">
    <property type="entry name" value="EutC"/>
</dbReference>
<comment type="subunit">
    <text evidence="5">The basic unit is a heterodimer which dimerizes to form tetramers. The heterotetramers trimerize; 6 large subunits form a core ring with 6 small subunits projecting outwards.</text>
</comment>
<dbReference type="Pfam" id="PF05985">
    <property type="entry name" value="EutC"/>
    <property type="match status" value="1"/>
</dbReference>
<evidence type="ECO:0000256" key="3">
    <source>
        <dbReference type="ARBA" id="ARBA00023285"/>
    </source>
</evidence>
<comment type="similarity">
    <text evidence="5">Belongs to the EutC family.</text>
</comment>
<protein>
    <recommendedName>
        <fullName evidence="5">Ethanolamine ammonia-lyase small subunit</fullName>
        <shortName evidence="5">EAL small subunit</shortName>
        <ecNumber evidence="5">4.3.1.7</ecNumber>
    </recommendedName>
</protein>
<dbReference type="PANTHER" id="PTHR39330">
    <property type="entry name" value="ETHANOLAMINE AMMONIA-LYASE LIGHT CHAIN"/>
    <property type="match status" value="1"/>
</dbReference>
<accession>A0ABT5XVL4</accession>
<reference evidence="6 7" key="1">
    <citation type="submission" date="2023-03" db="EMBL/GenBank/DDBJ databases">
        <title>Muricauda XX sp. nov. and Muricauda XXX sp. nov., two novel species isolated from Okinawa Trough.</title>
        <authorList>
            <person name="Cao W."/>
            <person name="Deng X."/>
        </authorList>
    </citation>
    <scope>NUCLEOTIDE SEQUENCE [LARGE SCALE GENOMIC DNA]</scope>
    <source>
        <strain evidence="6 7">334s03</strain>
    </source>
</reference>
<feature type="binding site" evidence="5">
    <location>
        <position position="206"/>
    </location>
    <ligand>
        <name>adenosylcob(III)alamin</name>
        <dbReference type="ChEBI" id="CHEBI:18408"/>
    </ligand>
</feature>
<keyword evidence="7" id="KW-1185">Reference proteome</keyword>
<dbReference type="GO" id="GO:0008851">
    <property type="term" value="F:ethanolamine ammonia-lyase activity"/>
    <property type="evidence" value="ECO:0007669"/>
    <property type="project" value="UniProtKB-EC"/>
</dbReference>
<evidence type="ECO:0000256" key="5">
    <source>
        <dbReference type="HAMAP-Rule" id="MF_00601"/>
    </source>
</evidence>
<dbReference type="Gene3D" id="1.10.30.40">
    <property type="entry name" value="Ethanolamine ammonia-lyase light chain (EutC), N-terminal domain"/>
    <property type="match status" value="1"/>
</dbReference>
<sequence length="250" mass="27500">MKPEKTNSIQQDAWGNLKNFTNARIALGSTGNSIPLEEVLQFRFAHAKAKDAIVSVLDNDKLKSQIQKMGFSVWEAQSKVNNRDEYLKRPDLGRKLNESSEKLLKEAQEAFDIVVVVADGLSANAVNTNILPLLKEIIPKLKGYKVGFVLATMARVALGDPIGAALNSKFVVTCIGERPGLSSPESMGIYTTYAPKLGLTDERRNCISNIHKNGLDSKQAASLLFYLIKQSFAKQISGVDIKIDVKELLH</sequence>
<dbReference type="EC" id="4.3.1.7" evidence="5"/>
<gene>
    <name evidence="5 6" type="primary">eutC</name>
    <name evidence="6" type="ORF">PY092_03010</name>
</gene>
<keyword evidence="3 5" id="KW-0170">Cobalt</keyword>
<comment type="cofactor">
    <cofactor evidence="5">
        <name>adenosylcob(III)alamin</name>
        <dbReference type="ChEBI" id="CHEBI:18408"/>
    </cofactor>
    <text evidence="5">Binds between the large and small subunits.</text>
</comment>
<dbReference type="HAMAP" id="MF_00601">
    <property type="entry name" value="EutC"/>
    <property type="match status" value="1"/>
</dbReference>
<feature type="binding site" evidence="5">
    <location>
        <position position="156"/>
    </location>
    <ligand>
        <name>adenosylcob(III)alamin</name>
        <dbReference type="ChEBI" id="CHEBI:18408"/>
    </ligand>
</feature>
<evidence type="ECO:0000313" key="7">
    <source>
        <dbReference type="Proteomes" id="UP001221366"/>
    </source>
</evidence>
<proteinExistence type="inferred from homology"/>
<dbReference type="PIRSF" id="PIRSF018982">
    <property type="entry name" value="EutC"/>
    <property type="match status" value="1"/>
</dbReference>
<comment type="function">
    <text evidence="5">Catalyzes the deamination of various vicinal amino-alcohols to oxo compounds. Allows this organism to utilize ethanolamine as the sole source of nitrogen and carbon in the presence of external vitamin B12.</text>
</comment>
<dbReference type="Gene3D" id="3.40.50.11240">
    <property type="entry name" value="Ethanolamine ammonia-lyase light chain (EutC)"/>
    <property type="match status" value="1"/>
</dbReference>